<protein>
    <submittedName>
        <fullName evidence="1">36721_t:CDS:1</fullName>
    </submittedName>
</protein>
<organism evidence="1 2">
    <name type="scientific">Racocetra persica</name>
    <dbReference type="NCBI Taxonomy" id="160502"/>
    <lineage>
        <taxon>Eukaryota</taxon>
        <taxon>Fungi</taxon>
        <taxon>Fungi incertae sedis</taxon>
        <taxon>Mucoromycota</taxon>
        <taxon>Glomeromycotina</taxon>
        <taxon>Glomeromycetes</taxon>
        <taxon>Diversisporales</taxon>
        <taxon>Gigasporaceae</taxon>
        <taxon>Racocetra</taxon>
    </lineage>
</organism>
<feature type="non-terminal residue" evidence="1">
    <location>
        <position position="1"/>
    </location>
</feature>
<sequence length="76" mass="9031">LMNDPSIEEFYPVTFSIDENDIPKIPFVRERELLSVLESSESKLTDDEKQRNKFRKALLFEYKNQKANCTDFELNI</sequence>
<reference evidence="1" key="1">
    <citation type="submission" date="2021-06" db="EMBL/GenBank/DDBJ databases">
        <authorList>
            <person name="Kallberg Y."/>
            <person name="Tangrot J."/>
            <person name="Rosling A."/>
        </authorList>
    </citation>
    <scope>NUCLEOTIDE SEQUENCE</scope>
    <source>
        <strain evidence="1">MA461A</strain>
    </source>
</reference>
<gene>
    <name evidence="1" type="ORF">RPERSI_LOCUS24057</name>
</gene>
<proteinExistence type="predicted"/>
<accession>A0ACA9RWS6</accession>
<dbReference type="EMBL" id="CAJVQC010076486">
    <property type="protein sequence ID" value="CAG8814727.1"/>
    <property type="molecule type" value="Genomic_DNA"/>
</dbReference>
<evidence type="ECO:0000313" key="1">
    <source>
        <dbReference type="EMBL" id="CAG8814727.1"/>
    </source>
</evidence>
<name>A0ACA9RWS6_9GLOM</name>
<comment type="caution">
    <text evidence="1">The sequence shown here is derived from an EMBL/GenBank/DDBJ whole genome shotgun (WGS) entry which is preliminary data.</text>
</comment>
<dbReference type="Proteomes" id="UP000789920">
    <property type="component" value="Unassembled WGS sequence"/>
</dbReference>
<evidence type="ECO:0000313" key="2">
    <source>
        <dbReference type="Proteomes" id="UP000789920"/>
    </source>
</evidence>
<keyword evidence="2" id="KW-1185">Reference proteome</keyword>